<dbReference type="PANTHER" id="PTHR34823">
    <property type="entry name" value="GLCNAC-BINDING PROTEIN A"/>
    <property type="match status" value="1"/>
</dbReference>
<feature type="domain" description="Chitin-binding type-3" evidence="6">
    <location>
        <begin position="430"/>
        <end position="472"/>
    </location>
</feature>
<dbReference type="InterPro" id="IPR010221">
    <property type="entry name" value="VCBS_dom"/>
</dbReference>
<evidence type="ECO:0000259" key="6">
    <source>
        <dbReference type="SMART" id="SM00495"/>
    </source>
</evidence>
<feature type="chain" id="PRO_5007281578" evidence="5">
    <location>
        <begin position="24"/>
        <end position="520"/>
    </location>
</feature>
<dbReference type="CDD" id="cd12215">
    <property type="entry name" value="ChiC_BD"/>
    <property type="match status" value="2"/>
</dbReference>
<dbReference type="RefSeq" id="WP_062704505.1">
    <property type="nucleotide sequence ID" value="NZ_CAWRCI010000001.1"/>
</dbReference>
<dbReference type="SMART" id="SM00495">
    <property type="entry name" value="ChtBD3"/>
    <property type="match status" value="2"/>
</dbReference>
<evidence type="ECO:0000256" key="4">
    <source>
        <dbReference type="ARBA" id="ARBA00022801"/>
    </source>
</evidence>
<dbReference type="InterPro" id="IPR051024">
    <property type="entry name" value="GlcNAc_Chitin_IntDeg"/>
</dbReference>
<evidence type="ECO:0000256" key="1">
    <source>
        <dbReference type="ARBA" id="ARBA00022525"/>
    </source>
</evidence>
<organism evidence="7 8">
    <name type="scientific">Grimontia marina</name>
    <dbReference type="NCBI Taxonomy" id="646534"/>
    <lineage>
        <taxon>Bacteria</taxon>
        <taxon>Pseudomonadati</taxon>
        <taxon>Pseudomonadota</taxon>
        <taxon>Gammaproteobacteria</taxon>
        <taxon>Vibrionales</taxon>
        <taxon>Vibrionaceae</taxon>
        <taxon>Grimontia</taxon>
    </lineage>
</organism>
<dbReference type="AlphaFoldDB" id="A0A128ER89"/>
<proteinExistence type="predicted"/>
<accession>A0A128ER89</accession>
<dbReference type="Pfam" id="PF02839">
    <property type="entry name" value="CBM_5_12"/>
    <property type="match status" value="2"/>
</dbReference>
<dbReference type="Gene3D" id="2.70.50.50">
    <property type="entry name" value="chitin-binding protein cbp21"/>
    <property type="match status" value="1"/>
</dbReference>
<dbReference type="Gene3D" id="2.10.10.20">
    <property type="entry name" value="Carbohydrate-binding module superfamily 5/12"/>
    <property type="match status" value="2"/>
</dbReference>
<keyword evidence="1" id="KW-0964">Secreted</keyword>
<evidence type="ECO:0000256" key="3">
    <source>
        <dbReference type="ARBA" id="ARBA00022729"/>
    </source>
</evidence>
<dbReference type="GO" id="GO:0005576">
    <property type="term" value="C:extracellular region"/>
    <property type="evidence" value="ECO:0007669"/>
    <property type="project" value="InterPro"/>
</dbReference>
<dbReference type="EC" id="3.2.1.14" evidence="7"/>
<evidence type="ECO:0000313" key="8">
    <source>
        <dbReference type="Proteomes" id="UP000073601"/>
    </source>
</evidence>
<keyword evidence="2" id="KW-0147">Chitin-binding</keyword>
<evidence type="ECO:0000256" key="2">
    <source>
        <dbReference type="ARBA" id="ARBA00022669"/>
    </source>
</evidence>
<name>A0A128ER89_9GAMM</name>
<feature type="signal peptide" evidence="5">
    <location>
        <begin position="1"/>
        <end position="23"/>
    </location>
</feature>
<dbReference type="NCBIfam" id="TIGR01965">
    <property type="entry name" value="VCBS_repeat"/>
    <property type="match status" value="1"/>
</dbReference>
<dbReference type="Proteomes" id="UP000073601">
    <property type="component" value="Unassembled WGS sequence"/>
</dbReference>
<dbReference type="GO" id="GO:0008843">
    <property type="term" value="F:endochitinase activity"/>
    <property type="evidence" value="ECO:0007669"/>
    <property type="project" value="UniProtKB-EC"/>
</dbReference>
<feature type="domain" description="Chitin-binding type-3" evidence="6">
    <location>
        <begin position="477"/>
        <end position="519"/>
    </location>
</feature>
<dbReference type="Pfam" id="PF03067">
    <property type="entry name" value="LPMO_10"/>
    <property type="match status" value="1"/>
</dbReference>
<dbReference type="EMBL" id="FIZY01000001">
    <property type="protein sequence ID" value="CZF77072.1"/>
    <property type="molecule type" value="Genomic_DNA"/>
</dbReference>
<evidence type="ECO:0000256" key="5">
    <source>
        <dbReference type="SAM" id="SignalP"/>
    </source>
</evidence>
<dbReference type="SUPFAM" id="SSF81296">
    <property type="entry name" value="E set domains"/>
    <property type="match status" value="1"/>
</dbReference>
<sequence length="520" mass="55817">MLRTRLLPLVAVVSATIPQLAFAHGYMDYPPARQEICDSDGGYWESTDGSTIPNAACRAAFKESGWYPFVQKPEFAKLVSNFTNQVAVETAVPDGALCSAGDPKKAGIDIPSSEWQATPIDPSLNGKLTLLYRASTPHNPSFWKFYLSNAAYNSATNALKWSDLDLIAEFGNVPVVIINEKKYYQMTITLPTDRTGNAVLYSRWQRDDPAGEGFYNCSDISFGGDIVVPTWQSLGAAVKATDDANSGDTVWFRVFDGSGTETVFEKVAIDETNQDEAVWASQLADIINNGSTGVRLGKLSQDGLVSWDNADLYGNLVYVKDQSATFQLDIKREVVNNVPVLNAPLAVSVESGQSTQIAVSATDADNDALTFSASQGTVTVTGNDAAISYTAPATTTDLNDTITVTVTDGTASAEAVISVNVKGSGSTGGETNWDANATYLAGDKVTHFGVTYTAQWWNKSEEPGTSSVWVADKGAGDQAWSKDIAYSGGDTVVYETKTYKAKWWTKGDLPTNGGPWAEVK</sequence>
<dbReference type="PANTHER" id="PTHR34823:SF1">
    <property type="entry name" value="CHITIN-BINDING TYPE-4 DOMAIN-CONTAINING PROTEIN"/>
    <property type="match status" value="1"/>
</dbReference>
<dbReference type="GO" id="GO:0030246">
    <property type="term" value="F:carbohydrate binding"/>
    <property type="evidence" value="ECO:0007669"/>
    <property type="project" value="InterPro"/>
</dbReference>
<dbReference type="Gene3D" id="3.30.70.2150">
    <property type="match status" value="1"/>
</dbReference>
<dbReference type="InterPro" id="IPR004302">
    <property type="entry name" value="Cellulose/chitin-bd_N"/>
</dbReference>
<dbReference type="Pfam" id="PF18416">
    <property type="entry name" value="GbpA_2"/>
    <property type="match status" value="1"/>
</dbReference>
<keyword evidence="3 5" id="KW-0732">Signal</keyword>
<keyword evidence="8" id="KW-1185">Reference proteome</keyword>
<dbReference type="CDD" id="cd21177">
    <property type="entry name" value="LPMO_AA10"/>
    <property type="match status" value="1"/>
</dbReference>
<evidence type="ECO:0000313" key="7">
    <source>
        <dbReference type="EMBL" id="CZF77072.1"/>
    </source>
</evidence>
<keyword evidence="4 7" id="KW-0378">Hydrolase</keyword>
<dbReference type="InterPro" id="IPR003610">
    <property type="entry name" value="CBM5/12"/>
</dbReference>
<gene>
    <name evidence="7" type="primary">chiA_1</name>
    <name evidence="7" type="ORF">GMA8713_00001</name>
</gene>
<dbReference type="GO" id="GO:0005975">
    <property type="term" value="P:carbohydrate metabolic process"/>
    <property type="evidence" value="ECO:0007669"/>
    <property type="project" value="InterPro"/>
</dbReference>
<dbReference type="OrthoDB" id="3675244at2"/>
<protein>
    <submittedName>
        <fullName evidence="7">Chitinase A</fullName>
        <ecNumber evidence="7">3.2.1.14</ecNumber>
    </submittedName>
</protein>
<dbReference type="GO" id="GO:0008061">
    <property type="term" value="F:chitin binding"/>
    <property type="evidence" value="ECO:0007669"/>
    <property type="project" value="UniProtKB-KW"/>
</dbReference>
<dbReference type="SUPFAM" id="SSF51055">
    <property type="entry name" value="Carbohydrate binding domain"/>
    <property type="match status" value="2"/>
</dbReference>
<dbReference type="InterPro" id="IPR014756">
    <property type="entry name" value="Ig_E-set"/>
</dbReference>
<dbReference type="InterPro" id="IPR041029">
    <property type="entry name" value="GbpA_2"/>
</dbReference>
<keyword evidence="7" id="KW-0326">Glycosidase</keyword>
<reference evidence="8" key="1">
    <citation type="submission" date="2016-02" db="EMBL/GenBank/DDBJ databases">
        <authorList>
            <person name="Rodrigo-Torres Lidia"/>
            <person name="Arahal R.David."/>
        </authorList>
    </citation>
    <scope>NUCLEOTIDE SEQUENCE [LARGE SCALE GENOMIC DNA]</scope>
    <source>
        <strain evidence="8">CECT 8713</strain>
    </source>
</reference>
<dbReference type="InterPro" id="IPR036573">
    <property type="entry name" value="CBM_sf_5/12"/>
</dbReference>